<dbReference type="SUPFAM" id="SSF56672">
    <property type="entry name" value="DNA/RNA polymerases"/>
    <property type="match status" value="1"/>
</dbReference>
<dbReference type="CDD" id="cd09272">
    <property type="entry name" value="RNase_HI_RT_Ty1"/>
    <property type="match status" value="1"/>
</dbReference>
<proteinExistence type="predicted"/>
<dbReference type="InterPro" id="IPR043502">
    <property type="entry name" value="DNA/RNA_pol_sf"/>
</dbReference>
<evidence type="ECO:0000313" key="1">
    <source>
        <dbReference type="EMBL" id="JAV00408.1"/>
    </source>
</evidence>
<gene>
    <name evidence="1" type="ORF">MP_TR2211_c1_g1_i1_g.6709</name>
</gene>
<organism evidence="1">
    <name type="scientific">Noccaea caerulescens</name>
    <name type="common">Alpine penny-cress</name>
    <name type="synonym">Thlaspi caerulescens</name>
    <dbReference type="NCBI Taxonomy" id="107243"/>
    <lineage>
        <taxon>Eukaryota</taxon>
        <taxon>Viridiplantae</taxon>
        <taxon>Streptophyta</taxon>
        <taxon>Embryophyta</taxon>
        <taxon>Tracheophyta</taxon>
        <taxon>Spermatophyta</taxon>
        <taxon>Magnoliopsida</taxon>
        <taxon>eudicotyledons</taxon>
        <taxon>Gunneridae</taxon>
        <taxon>Pentapetalae</taxon>
        <taxon>rosids</taxon>
        <taxon>malvids</taxon>
        <taxon>Brassicales</taxon>
        <taxon>Brassicaceae</taxon>
        <taxon>Coluteocarpeae</taxon>
        <taxon>Noccaea</taxon>
    </lineage>
</organism>
<dbReference type="AlphaFoldDB" id="A0A1J3K6I4"/>
<dbReference type="PANTHER" id="PTHR11439">
    <property type="entry name" value="GAG-POL-RELATED RETROTRANSPOSON"/>
    <property type="match status" value="1"/>
</dbReference>
<dbReference type="PANTHER" id="PTHR11439:SF491">
    <property type="entry name" value="INTEGRASE CATALYTIC DOMAIN-CONTAINING PROTEIN"/>
    <property type="match status" value="1"/>
</dbReference>
<reference evidence="1" key="1">
    <citation type="submission" date="2016-07" db="EMBL/GenBank/DDBJ databases">
        <title>De novo transcriptome assembly of four accessions of the metal hyperaccumulator plant Noccaea caerulescens.</title>
        <authorList>
            <person name="Blande D."/>
            <person name="Halimaa P."/>
            <person name="Tervahauta A.I."/>
            <person name="Aarts M.G."/>
            <person name="Karenlampi S.O."/>
        </authorList>
    </citation>
    <scope>NUCLEOTIDE SEQUENCE</scope>
</reference>
<protein>
    <submittedName>
        <fullName evidence="1">Retrovirus-related Pol polyprotein from transposon TNT 1-94</fullName>
    </submittedName>
</protein>
<dbReference type="InterPro" id="IPR036397">
    <property type="entry name" value="RNaseH_sf"/>
</dbReference>
<name>A0A1J3K6I4_NOCCA</name>
<dbReference type="GO" id="GO:0003676">
    <property type="term" value="F:nucleic acid binding"/>
    <property type="evidence" value="ECO:0007669"/>
    <property type="project" value="InterPro"/>
</dbReference>
<accession>A0A1J3K6I4</accession>
<dbReference type="EMBL" id="GEVM01005531">
    <property type="protein sequence ID" value="JAV00408.1"/>
    <property type="molecule type" value="Transcribed_RNA"/>
</dbReference>
<dbReference type="Gene3D" id="3.30.420.10">
    <property type="entry name" value="Ribonuclease H-like superfamily/Ribonuclease H"/>
    <property type="match status" value="1"/>
</dbReference>
<sequence length="180" mass="20492">MYAMVSTRPDVAHAVGLVSRFMSSPCKEHWMAVKWVLRYIRNTTDFKLTFTKSDKFEVKGYCDSDYAADLDRRRSITGYVFQAGGNTISWRSGLQHIVALSTTEAEYMALVEAAKEALWLKGIVGELGFPQEKVEIFCDSQSAICLAKNSVHHERTKHIDVRYHFIRDTVAEGSLKVLRH</sequence>